<accession>A0ABR1PSR6</accession>
<proteinExistence type="predicted"/>
<evidence type="ECO:0000313" key="2">
    <source>
        <dbReference type="EMBL" id="KAK7937315.1"/>
    </source>
</evidence>
<sequence length="118" mass="13785">MEDSKSSVSVHVKLTVNPSKMEEFLGALKVIYEKTKLESLNTFLEVYRDDKSPGVFKLVENWNTTADYMMNVQVKKDYYQAYYAALQPILLKAPEVEMFSRMPENEWVSVRKECYPGR</sequence>
<evidence type="ECO:0000259" key="1">
    <source>
        <dbReference type="Pfam" id="PF03992"/>
    </source>
</evidence>
<dbReference type="GeneID" id="92083467"/>
<keyword evidence="3" id="KW-1185">Reference proteome</keyword>
<name>A0ABR1PSR6_9PEZI</name>
<protein>
    <recommendedName>
        <fullName evidence="1">ABM domain-containing protein</fullName>
    </recommendedName>
</protein>
<dbReference type="Proteomes" id="UP001391051">
    <property type="component" value="Unassembled WGS sequence"/>
</dbReference>
<reference evidence="2 3" key="1">
    <citation type="submission" date="2023-01" db="EMBL/GenBank/DDBJ databases">
        <title>Analysis of 21 Apiospora genomes using comparative genomics revels a genus with tremendous synthesis potential of carbohydrate active enzymes and secondary metabolites.</title>
        <authorList>
            <person name="Sorensen T."/>
        </authorList>
    </citation>
    <scope>NUCLEOTIDE SEQUENCE [LARGE SCALE GENOMIC DNA]</scope>
    <source>
        <strain evidence="2 3">CBS 24483</strain>
    </source>
</reference>
<dbReference type="InterPro" id="IPR011008">
    <property type="entry name" value="Dimeric_a/b-barrel"/>
</dbReference>
<gene>
    <name evidence="2" type="ORF">PG986_014183</name>
</gene>
<dbReference type="InterPro" id="IPR007138">
    <property type="entry name" value="ABM_dom"/>
</dbReference>
<dbReference type="RefSeq" id="XP_066692643.1">
    <property type="nucleotide sequence ID" value="XM_066850405.1"/>
</dbReference>
<dbReference type="SUPFAM" id="SSF54909">
    <property type="entry name" value="Dimeric alpha+beta barrel"/>
    <property type="match status" value="1"/>
</dbReference>
<dbReference type="Gene3D" id="3.30.70.100">
    <property type="match status" value="1"/>
</dbReference>
<feature type="domain" description="ABM" evidence="1">
    <location>
        <begin position="8"/>
        <end position="68"/>
    </location>
</feature>
<dbReference type="EMBL" id="JAQQWE010000010">
    <property type="protein sequence ID" value="KAK7937315.1"/>
    <property type="molecule type" value="Genomic_DNA"/>
</dbReference>
<evidence type="ECO:0000313" key="3">
    <source>
        <dbReference type="Proteomes" id="UP001391051"/>
    </source>
</evidence>
<organism evidence="2 3">
    <name type="scientific">Apiospora aurea</name>
    <dbReference type="NCBI Taxonomy" id="335848"/>
    <lineage>
        <taxon>Eukaryota</taxon>
        <taxon>Fungi</taxon>
        <taxon>Dikarya</taxon>
        <taxon>Ascomycota</taxon>
        <taxon>Pezizomycotina</taxon>
        <taxon>Sordariomycetes</taxon>
        <taxon>Xylariomycetidae</taxon>
        <taxon>Amphisphaeriales</taxon>
        <taxon>Apiosporaceae</taxon>
        <taxon>Apiospora</taxon>
    </lineage>
</organism>
<dbReference type="Pfam" id="PF03992">
    <property type="entry name" value="ABM"/>
    <property type="match status" value="1"/>
</dbReference>
<comment type="caution">
    <text evidence="2">The sequence shown here is derived from an EMBL/GenBank/DDBJ whole genome shotgun (WGS) entry which is preliminary data.</text>
</comment>